<feature type="repeat" description="ARM" evidence="1">
    <location>
        <begin position="700"/>
        <end position="730"/>
    </location>
</feature>
<keyword evidence="3" id="KW-0472">Membrane</keyword>
<keyword evidence="3" id="KW-1133">Transmembrane helix</keyword>
<dbReference type="InterPro" id="IPR016024">
    <property type="entry name" value="ARM-type_fold"/>
</dbReference>
<keyword evidence="3" id="KW-0812">Transmembrane</keyword>
<dbReference type="InterPro" id="IPR011989">
    <property type="entry name" value="ARM-like"/>
</dbReference>
<reference evidence="5" key="1">
    <citation type="submission" date="2020-01" db="EMBL/GenBank/DDBJ databases">
        <title>Draft genome sequence of the Termite Coptotermes fromosanus.</title>
        <authorList>
            <person name="Itakura S."/>
            <person name="Yosikawa Y."/>
            <person name="Umezawa K."/>
        </authorList>
    </citation>
    <scope>NUCLEOTIDE SEQUENCE [LARGE SCALE GENOMIC DNA]</scope>
</reference>
<proteinExistence type="predicted"/>
<feature type="repeat" description="ARM" evidence="1">
    <location>
        <begin position="493"/>
        <end position="535"/>
    </location>
</feature>
<keyword evidence="5" id="KW-1185">Reference proteome</keyword>
<evidence type="ECO:0000256" key="1">
    <source>
        <dbReference type="PROSITE-ProRule" id="PRU00259"/>
    </source>
</evidence>
<dbReference type="PANTHER" id="PTHR46241:SF1">
    <property type="entry name" value="OUTER DYNEIN ARM-DOCKING COMPLEX SUBUNIT 2"/>
    <property type="match status" value="1"/>
</dbReference>
<dbReference type="Proteomes" id="UP000502823">
    <property type="component" value="Unassembled WGS sequence"/>
</dbReference>
<dbReference type="Gene3D" id="1.25.10.10">
    <property type="entry name" value="Leucine-rich Repeat Variant"/>
    <property type="match status" value="3"/>
</dbReference>
<evidence type="ECO:0000313" key="4">
    <source>
        <dbReference type="EMBL" id="GFG33974.1"/>
    </source>
</evidence>
<dbReference type="SMART" id="SM00185">
    <property type="entry name" value="ARM"/>
    <property type="match status" value="12"/>
</dbReference>
<dbReference type="InParanoid" id="A0A6L2PNU0"/>
<evidence type="ECO:0000256" key="3">
    <source>
        <dbReference type="SAM" id="Phobius"/>
    </source>
</evidence>
<feature type="region of interest" description="Disordered" evidence="2">
    <location>
        <begin position="142"/>
        <end position="166"/>
    </location>
</feature>
<feature type="transmembrane region" description="Helical" evidence="3">
    <location>
        <begin position="34"/>
        <end position="57"/>
    </location>
</feature>
<name>A0A6L2PNU0_COPFO</name>
<dbReference type="SUPFAM" id="SSF48371">
    <property type="entry name" value="ARM repeat"/>
    <property type="match status" value="2"/>
</dbReference>
<accession>A0A6L2PNU0</accession>
<feature type="transmembrane region" description="Helical" evidence="3">
    <location>
        <begin position="6"/>
        <end position="22"/>
    </location>
</feature>
<evidence type="ECO:0008006" key="6">
    <source>
        <dbReference type="Google" id="ProtNLM"/>
    </source>
</evidence>
<protein>
    <recommendedName>
        <fullName evidence="6">Armadillo repeat-containing domain-containing protein</fullName>
    </recommendedName>
</protein>
<dbReference type="InterPro" id="IPR000225">
    <property type="entry name" value="Armadillo"/>
</dbReference>
<sequence>MDVAITLTEAAAIVAISIITITENKCSSGLSDTALGPLGLAGAALMAMSSAATYIMWRYRSQEPPPASTTGTDAQQKSRVSKCYRLFTECRSMSVTISVSICIKILFDSYQERFLIVFLNNSSVACHVDSASAECMLENAEPRVAKGSEMEESENSTQSDSSDEDDELLWHETAKGPDVPSEYWHIQKLIKYMKAGNQTATIMSLCCLKDHDLTTEINLTAIRDTGGLEVLVNLLETDDFKCKLGSLSVLSEISQNAKIRRGITDLGAIPILIVILSDQDRGLQILAAETIANVGKIHKARRAVRKCNGIPKLVDLLDVNNHALITPIKDLSPEDKQEVQVAQAGAKALWSISQSRKNRDEMRKAGCVPLLARLLKSVHGAVVVPIMGTLQQCASEKEYQLAVQTEGMVIDMVKHLTDENKELKKHCASAIFKCAQDSVTRDSVRQHGGLDPLVKLAKDVSIWDDKPLLAAVTGAIWKCAISPENVRRLDELNTVNTLVSLLSDENDEVLTNAVGGLAECAKFPHNQTEIRTSGGIPKLIMLLNGNSGPMLENVCRVLGECANEMESMEIIDMLDGVRLIWSQLKHPSPAVQASAAWALCPCIQNARDSGKMVRSFVGGLELIVSRLKSTDANVLACVCAALAKIAQDKENLAVITDHDVVPMLAQLVVMDEDVLKEHLAEAIAYCCDWGVNCREFGRLGAITPLVNYMNSEDKNVHRTTAYALHQLSADPYNCVTMHQSGVVPFLLKTIGSSDEKLQEASAGCLSNIRKLALTAENFKCKHC</sequence>
<dbReference type="FunCoup" id="A0A6L2PNU0">
    <property type="interactions" value="17"/>
</dbReference>
<dbReference type="PANTHER" id="PTHR46241">
    <property type="entry name" value="ARMADILLO REPEAT-CONTAINING PROTEIN 4 ARMC4"/>
    <property type="match status" value="1"/>
</dbReference>
<dbReference type="OrthoDB" id="1683831at2759"/>
<dbReference type="Pfam" id="PF00514">
    <property type="entry name" value="Arm"/>
    <property type="match status" value="1"/>
</dbReference>
<dbReference type="PROSITE" id="PS50176">
    <property type="entry name" value="ARM_REPEAT"/>
    <property type="match status" value="2"/>
</dbReference>
<comment type="caution">
    <text evidence="4">The sequence shown here is derived from an EMBL/GenBank/DDBJ whole genome shotgun (WGS) entry which is preliminary data.</text>
</comment>
<dbReference type="EMBL" id="BLKM01000462">
    <property type="protein sequence ID" value="GFG33974.1"/>
    <property type="molecule type" value="Genomic_DNA"/>
</dbReference>
<evidence type="ECO:0000256" key="2">
    <source>
        <dbReference type="SAM" id="MobiDB-lite"/>
    </source>
</evidence>
<evidence type="ECO:0000313" key="5">
    <source>
        <dbReference type="Proteomes" id="UP000502823"/>
    </source>
</evidence>
<dbReference type="AlphaFoldDB" id="A0A6L2PNU0"/>
<gene>
    <name evidence="4" type="ORF">Cfor_04852</name>
</gene>
<organism evidence="4 5">
    <name type="scientific">Coptotermes formosanus</name>
    <name type="common">Formosan subterranean termite</name>
    <dbReference type="NCBI Taxonomy" id="36987"/>
    <lineage>
        <taxon>Eukaryota</taxon>
        <taxon>Metazoa</taxon>
        <taxon>Ecdysozoa</taxon>
        <taxon>Arthropoda</taxon>
        <taxon>Hexapoda</taxon>
        <taxon>Insecta</taxon>
        <taxon>Pterygota</taxon>
        <taxon>Neoptera</taxon>
        <taxon>Polyneoptera</taxon>
        <taxon>Dictyoptera</taxon>
        <taxon>Blattodea</taxon>
        <taxon>Blattoidea</taxon>
        <taxon>Termitoidae</taxon>
        <taxon>Rhinotermitidae</taxon>
        <taxon>Coptotermes</taxon>
    </lineage>
</organism>